<keyword evidence="3" id="KW-0012">Acyltransferase</keyword>
<proteinExistence type="predicted"/>
<sequence length="553" mass="59946">MTASKPLAGAVVSEQQRASDIGAGILRKGGNAADAIIATILAVNTLAPFHSDIGGGGFAIIRQADGNYEALDFRHVAPKDVTMEYYQKGASTSVGGSAVAVPGQMRGLEELHRRYGRLKWAELFEPSIKLAREGQQVCEDLRDFTTRECVPPGSDNLAGSWYETDPMYHALFKNGRVLAVGELYYRPEFAMTLEAIAEKGADAFYGGEIAKAMVDTVRERGGLMTLDDLRDYRPRWCSPISAKYRGNVLWTVPAPASGAIWLSAMGILNHFKSPGAGTVLDYHRVTEALRLAYGQRTQLGDPSFVPGLETKQKEWISYECTADRAKMLSDEHTFPPDYYKPPGVEIKEDAGTSNITAADETGLVISVTTTVGLNWGSHIMVKAGFVLNDSMDDFSVQGRPNQTGYEPTKANFVAGGKRPLSSSCPYIVENSRGEVILAGGSAGGSTIISANVQVARNVLDYGFSAREALRASRLHNQILPNVSQLERQNTHQGSTVEGFSEELAEELRSKGHTVEWVPMNRSTPCAIKFLPGPDWEPAGDPRKNDSGGSVVHP</sequence>
<evidence type="ECO:0000256" key="3">
    <source>
        <dbReference type="RuleBase" id="RU368068"/>
    </source>
</evidence>
<dbReference type="PANTHER" id="PTHR11686">
    <property type="entry name" value="GAMMA GLUTAMYL TRANSPEPTIDASE"/>
    <property type="match status" value="1"/>
</dbReference>
<feature type="binding site" evidence="2">
    <location>
        <position position="74"/>
    </location>
    <ligand>
        <name>L-glutamate</name>
        <dbReference type="ChEBI" id="CHEBI:29985"/>
    </ligand>
</feature>
<dbReference type="PANTHER" id="PTHR11686:SF62">
    <property type="entry name" value="GLUTATHIONE HYDROLASE"/>
    <property type="match status" value="1"/>
</dbReference>
<comment type="pathway">
    <text evidence="3">Sulfur metabolism; glutathione metabolism.</text>
</comment>
<evidence type="ECO:0000313" key="5">
    <source>
        <dbReference type="EMBL" id="ORY25464.1"/>
    </source>
</evidence>
<evidence type="ECO:0000313" key="6">
    <source>
        <dbReference type="Proteomes" id="UP000193986"/>
    </source>
</evidence>
<comment type="catalytic activity">
    <reaction evidence="3">
        <text>an S-substituted glutathione + H2O = an S-substituted L-cysteinylglycine + L-glutamate</text>
        <dbReference type="Rhea" id="RHEA:59468"/>
        <dbReference type="ChEBI" id="CHEBI:15377"/>
        <dbReference type="ChEBI" id="CHEBI:29985"/>
        <dbReference type="ChEBI" id="CHEBI:90779"/>
        <dbReference type="ChEBI" id="CHEBI:143103"/>
        <dbReference type="EC" id="3.4.19.13"/>
    </reaction>
</comment>
<keyword evidence="3" id="KW-0378">Hydrolase</keyword>
<dbReference type="Proteomes" id="UP000193986">
    <property type="component" value="Unassembled WGS sequence"/>
</dbReference>
<comment type="caution">
    <text evidence="5">The sequence shown here is derived from an EMBL/GenBank/DDBJ whole genome shotgun (WGS) entry which is preliminary data.</text>
</comment>
<dbReference type="STRING" id="71784.A0A1Y2ASM5"/>
<feature type="region of interest" description="Disordered" evidence="4">
    <location>
        <begin position="531"/>
        <end position="553"/>
    </location>
</feature>
<evidence type="ECO:0000256" key="1">
    <source>
        <dbReference type="PIRSR" id="PIRSR600101-1"/>
    </source>
</evidence>
<organism evidence="5 6">
    <name type="scientific">Naematelia encephala</name>
    <dbReference type="NCBI Taxonomy" id="71784"/>
    <lineage>
        <taxon>Eukaryota</taxon>
        <taxon>Fungi</taxon>
        <taxon>Dikarya</taxon>
        <taxon>Basidiomycota</taxon>
        <taxon>Agaricomycotina</taxon>
        <taxon>Tremellomycetes</taxon>
        <taxon>Tremellales</taxon>
        <taxon>Naemateliaceae</taxon>
        <taxon>Naematelia</taxon>
    </lineage>
</organism>
<dbReference type="SUPFAM" id="SSF56235">
    <property type="entry name" value="N-terminal nucleophile aminohydrolases (Ntn hydrolases)"/>
    <property type="match status" value="1"/>
</dbReference>
<dbReference type="InterPro" id="IPR000101">
    <property type="entry name" value="GGT_peptidase"/>
</dbReference>
<keyword evidence="6" id="KW-1185">Reference proteome</keyword>
<comment type="catalytic activity">
    <reaction evidence="3">
        <text>glutathione + H2O = L-cysteinylglycine + L-glutamate</text>
        <dbReference type="Rhea" id="RHEA:28807"/>
        <dbReference type="ChEBI" id="CHEBI:15377"/>
        <dbReference type="ChEBI" id="CHEBI:29985"/>
        <dbReference type="ChEBI" id="CHEBI:57925"/>
        <dbReference type="ChEBI" id="CHEBI:61694"/>
        <dbReference type="EC" id="3.4.19.13"/>
    </reaction>
</comment>
<dbReference type="OrthoDB" id="1081007at2759"/>
<dbReference type="GO" id="GO:0005886">
    <property type="term" value="C:plasma membrane"/>
    <property type="evidence" value="ECO:0007669"/>
    <property type="project" value="TreeGrafter"/>
</dbReference>
<accession>A0A1Y2ASM5</accession>
<dbReference type="Gene3D" id="3.60.20.40">
    <property type="match status" value="1"/>
</dbReference>
<dbReference type="UniPathway" id="UPA00204"/>
<dbReference type="GO" id="GO:0036374">
    <property type="term" value="F:glutathione hydrolase activity"/>
    <property type="evidence" value="ECO:0007669"/>
    <property type="project" value="UniProtKB-UniRule"/>
</dbReference>
<protein>
    <recommendedName>
        <fullName evidence="3">Glutathione hydrolase</fullName>
        <ecNumber evidence="3">2.3.2.2</ecNumber>
        <ecNumber evidence="3">3.4.19.13</ecNumber>
    </recommendedName>
    <alternativeName>
        <fullName evidence="3">Gamma-glutamyltransferase</fullName>
    </alternativeName>
    <alternativeName>
        <fullName evidence="3">Gamma-glutamyltranspeptidase</fullName>
    </alternativeName>
</protein>
<keyword evidence="3" id="KW-0808">Transferase</keyword>
<evidence type="ECO:0000256" key="2">
    <source>
        <dbReference type="PIRSR" id="PIRSR600101-2"/>
    </source>
</evidence>
<comment type="function">
    <text evidence="3">Cleaves the gamma-glutamyl peptide bond of glutathione and glutathione conjugates.</text>
</comment>
<dbReference type="GO" id="GO:0006751">
    <property type="term" value="P:glutathione catabolic process"/>
    <property type="evidence" value="ECO:0007669"/>
    <property type="project" value="UniProtKB-UniRule"/>
</dbReference>
<dbReference type="AlphaFoldDB" id="A0A1Y2ASM5"/>
<dbReference type="EC" id="3.4.19.13" evidence="3"/>
<feature type="binding site" evidence="2">
    <location>
        <position position="393"/>
    </location>
    <ligand>
        <name>L-glutamate</name>
        <dbReference type="ChEBI" id="CHEBI:29985"/>
    </ligand>
</feature>
<dbReference type="InterPro" id="IPR043137">
    <property type="entry name" value="GGT_ssub_C"/>
</dbReference>
<comment type="catalytic activity">
    <reaction evidence="3">
        <text>an N-terminal (5-L-glutamyl)-[peptide] + an alpha-amino acid = 5-L-glutamyl amino acid + an N-terminal L-alpha-aminoacyl-[peptide]</text>
        <dbReference type="Rhea" id="RHEA:23904"/>
        <dbReference type="Rhea" id="RHEA-COMP:9780"/>
        <dbReference type="Rhea" id="RHEA-COMP:9795"/>
        <dbReference type="ChEBI" id="CHEBI:77644"/>
        <dbReference type="ChEBI" id="CHEBI:78597"/>
        <dbReference type="ChEBI" id="CHEBI:78599"/>
        <dbReference type="ChEBI" id="CHEBI:78608"/>
        <dbReference type="EC" id="2.3.2.2"/>
    </reaction>
</comment>
<dbReference type="GO" id="GO:0103068">
    <property type="term" value="F:leukotriene C4 gamma-glutamyl transferase activity"/>
    <property type="evidence" value="ECO:0007669"/>
    <property type="project" value="UniProtKB-EC"/>
</dbReference>
<dbReference type="Pfam" id="PF01019">
    <property type="entry name" value="G_glu_transpept"/>
    <property type="match status" value="1"/>
</dbReference>
<dbReference type="Gene3D" id="1.10.246.130">
    <property type="match status" value="1"/>
</dbReference>
<reference evidence="5 6" key="1">
    <citation type="submission" date="2016-07" db="EMBL/GenBank/DDBJ databases">
        <title>Pervasive Adenine N6-methylation of Active Genes in Fungi.</title>
        <authorList>
            <consortium name="DOE Joint Genome Institute"/>
            <person name="Mondo S.J."/>
            <person name="Dannebaum R.O."/>
            <person name="Kuo R.C."/>
            <person name="Labutti K."/>
            <person name="Haridas S."/>
            <person name="Kuo A."/>
            <person name="Salamov A."/>
            <person name="Ahrendt S.R."/>
            <person name="Lipzen A."/>
            <person name="Sullivan W."/>
            <person name="Andreopoulos W.B."/>
            <person name="Clum A."/>
            <person name="Lindquist E."/>
            <person name="Daum C."/>
            <person name="Ramamoorthy G.K."/>
            <person name="Gryganskyi A."/>
            <person name="Culley D."/>
            <person name="Magnuson J.K."/>
            <person name="James T.Y."/>
            <person name="O'Malley M.A."/>
            <person name="Stajich J.E."/>
            <person name="Spatafora J.W."/>
            <person name="Visel A."/>
            <person name="Grigoriev I.V."/>
        </authorList>
    </citation>
    <scope>NUCLEOTIDE SEQUENCE [LARGE SCALE GENOMIC DNA]</scope>
    <source>
        <strain evidence="5 6">68-887.2</strain>
    </source>
</reference>
<dbReference type="PRINTS" id="PR01210">
    <property type="entry name" value="GGTRANSPTASE"/>
</dbReference>
<dbReference type="InterPro" id="IPR029055">
    <property type="entry name" value="Ntn_hydrolases_N"/>
</dbReference>
<dbReference type="InParanoid" id="A0A1Y2ASM5"/>
<feature type="binding site" evidence="2">
    <location>
        <position position="444"/>
    </location>
    <ligand>
        <name>L-glutamate</name>
        <dbReference type="ChEBI" id="CHEBI:29985"/>
    </ligand>
</feature>
<dbReference type="InterPro" id="IPR043138">
    <property type="entry name" value="GGT_lsub"/>
</dbReference>
<evidence type="ECO:0000256" key="4">
    <source>
        <dbReference type="SAM" id="MobiDB-lite"/>
    </source>
</evidence>
<feature type="active site" description="Nucleophile" evidence="1">
    <location>
        <position position="352"/>
    </location>
</feature>
<dbReference type="EC" id="2.3.2.2" evidence="3"/>
<feature type="binding site" evidence="2">
    <location>
        <begin position="421"/>
        <end position="422"/>
    </location>
    <ligand>
        <name>L-glutamate</name>
        <dbReference type="ChEBI" id="CHEBI:29985"/>
    </ligand>
</feature>
<dbReference type="EMBL" id="MCFC01000057">
    <property type="protein sequence ID" value="ORY25464.1"/>
    <property type="molecule type" value="Genomic_DNA"/>
</dbReference>
<gene>
    <name evidence="5" type="ORF">BCR39DRAFT_288388</name>
</gene>
<name>A0A1Y2ASM5_9TREE</name>